<keyword evidence="5" id="KW-1185">Reference proteome</keyword>
<dbReference type="InterPro" id="IPR014756">
    <property type="entry name" value="Ig_E-set"/>
</dbReference>
<evidence type="ECO:0008006" key="6">
    <source>
        <dbReference type="Google" id="ProtNLM"/>
    </source>
</evidence>
<dbReference type="NCBIfam" id="TIGR04183">
    <property type="entry name" value="Por_Secre_tail"/>
    <property type="match status" value="1"/>
</dbReference>
<name>A0ABP9GLM5_9FLAO</name>
<reference evidence="5" key="1">
    <citation type="journal article" date="2019" name="Int. J. Syst. Evol. Microbiol.">
        <title>The Global Catalogue of Microorganisms (GCM) 10K type strain sequencing project: providing services to taxonomists for standard genome sequencing and annotation.</title>
        <authorList>
            <consortium name="The Broad Institute Genomics Platform"/>
            <consortium name="The Broad Institute Genome Sequencing Center for Infectious Disease"/>
            <person name="Wu L."/>
            <person name="Ma J."/>
        </authorList>
    </citation>
    <scope>NUCLEOTIDE SEQUENCE [LARGE SCALE GENOMIC DNA]</scope>
    <source>
        <strain evidence="5">JCM 18285</strain>
    </source>
</reference>
<dbReference type="InterPro" id="IPR002909">
    <property type="entry name" value="IPT_dom"/>
</dbReference>
<accession>A0ABP9GLM5</accession>
<proteinExistence type="predicted"/>
<comment type="caution">
    <text evidence="4">The sequence shown here is derived from an EMBL/GenBank/DDBJ whole genome shotgun (WGS) entry which is preliminary data.</text>
</comment>
<dbReference type="InterPro" id="IPR008993">
    <property type="entry name" value="TIMP-like_OB-fold"/>
</dbReference>
<dbReference type="InterPro" id="IPR026444">
    <property type="entry name" value="Secre_tail"/>
</dbReference>
<dbReference type="SUPFAM" id="SSF81296">
    <property type="entry name" value="E set domains"/>
    <property type="match status" value="1"/>
</dbReference>
<dbReference type="SUPFAM" id="SSF55486">
    <property type="entry name" value="Metalloproteases ('zincins'), catalytic domain"/>
    <property type="match status" value="1"/>
</dbReference>
<dbReference type="SUPFAM" id="SSF50242">
    <property type="entry name" value="TIMP-like"/>
    <property type="match status" value="1"/>
</dbReference>
<dbReference type="Gene3D" id="2.60.40.10">
    <property type="entry name" value="Immunoglobulins"/>
    <property type="match status" value="1"/>
</dbReference>
<dbReference type="InterPro" id="IPR013783">
    <property type="entry name" value="Ig-like_fold"/>
</dbReference>
<sequence length="575" mass="62914">MIREIPLKQQIKNSSLVVEGKVISSKVVWNEKHNNIYTVHTVEVYKVFKGEPVVTIEVITHGGTLDFTTQTVTPSLNLNANDIGVFTLYDNNILLDSKNKSSVKKYKPYSSLQGFYKYNFNKNIAVNPFKQRKNISKLLYNEIGSHTKSTYKEITPFDIASKVSKYNQGKGLLAPDNIVFTPTTITAGNVELLTITGTGFGSVKGKIGFSNADDGGGTFVDALDSQVITWSDTEITVQVPSGAGTGTIKVTDNGGASKVSNDPLTISYALQNSVESGTAFLRQHVGETMDGEMTWKMNTRFNDNTAAKESFLRAFEIWRCATGINWVIGGTTTVNEAGLNDDNVITFDDLATVPLDDGVLGECVTISGGCSASRHVVPQLDIIFNDDVDSDETSGITETWYYGADAALLGSDNYDFESVALHELGHGHQLGHVINTNDVMHYSLSNGQHQRALNTNNETAAGIIQSFSTSSGLCGQFAMTNYSGDCGLSVEEKNLEGRITIYPNPAKNQFYIKNESFVNLEKAVIYDISGRLIYIHNFSDNSRTLTIRLTGASKGVYFVNIHSETTFITKKLILE</sequence>
<dbReference type="Pfam" id="PF18962">
    <property type="entry name" value="Por_Secre_tail"/>
    <property type="match status" value="1"/>
</dbReference>
<evidence type="ECO:0000256" key="1">
    <source>
        <dbReference type="ARBA" id="ARBA00022729"/>
    </source>
</evidence>
<evidence type="ECO:0000259" key="3">
    <source>
        <dbReference type="Pfam" id="PF18962"/>
    </source>
</evidence>
<keyword evidence="1" id="KW-0732">Signal</keyword>
<protein>
    <recommendedName>
        <fullName evidence="6">Por secretion system C-terminal sorting domain-containing protein</fullName>
    </recommendedName>
</protein>
<feature type="domain" description="Secretion system C-terminal sorting" evidence="3">
    <location>
        <begin position="501"/>
        <end position="573"/>
    </location>
</feature>
<dbReference type="Pfam" id="PF01833">
    <property type="entry name" value="TIG"/>
    <property type="match status" value="1"/>
</dbReference>
<organism evidence="4 5">
    <name type="scientific">Algibacter agarivorans</name>
    <dbReference type="NCBI Taxonomy" id="1109741"/>
    <lineage>
        <taxon>Bacteria</taxon>
        <taxon>Pseudomonadati</taxon>
        <taxon>Bacteroidota</taxon>
        <taxon>Flavobacteriia</taxon>
        <taxon>Flavobacteriales</taxon>
        <taxon>Flavobacteriaceae</taxon>
        <taxon>Algibacter</taxon>
    </lineage>
</organism>
<gene>
    <name evidence="4" type="ORF">GCM10023314_17110</name>
</gene>
<dbReference type="EMBL" id="BAABJJ010000027">
    <property type="protein sequence ID" value="GAA4944670.1"/>
    <property type="molecule type" value="Genomic_DNA"/>
</dbReference>
<evidence type="ECO:0000259" key="2">
    <source>
        <dbReference type="Pfam" id="PF01833"/>
    </source>
</evidence>
<evidence type="ECO:0000313" key="5">
    <source>
        <dbReference type="Proteomes" id="UP001501302"/>
    </source>
</evidence>
<feature type="domain" description="IPT/TIG" evidence="2">
    <location>
        <begin position="180"/>
        <end position="268"/>
    </location>
</feature>
<dbReference type="Gene3D" id="3.40.390.10">
    <property type="entry name" value="Collagenase (Catalytic Domain)"/>
    <property type="match status" value="1"/>
</dbReference>
<dbReference type="InterPro" id="IPR024079">
    <property type="entry name" value="MetalloPept_cat_dom_sf"/>
</dbReference>
<evidence type="ECO:0000313" key="4">
    <source>
        <dbReference type="EMBL" id="GAA4944670.1"/>
    </source>
</evidence>
<dbReference type="Proteomes" id="UP001501302">
    <property type="component" value="Unassembled WGS sequence"/>
</dbReference>